<reference evidence="2 3" key="1">
    <citation type="submission" date="2017-03" db="EMBL/GenBank/DDBJ databases">
        <title>An alternative strategy for trypanosome survival in the mammalian bloodstream revealed through genome and transcriptome analysis of the ubiquitous bovine parasite Trypanosoma (Megatrypanum) theileri.</title>
        <authorList>
            <person name="Kelly S."/>
            <person name="Ivens A."/>
            <person name="Mott A."/>
            <person name="O'Neill E."/>
            <person name="Emms D."/>
            <person name="Macleod O."/>
            <person name="Voorheis P."/>
            <person name="Matthews J."/>
            <person name="Matthews K."/>
            <person name="Carrington M."/>
        </authorList>
    </citation>
    <scope>NUCLEOTIDE SEQUENCE [LARGE SCALE GENOMIC DNA]</scope>
    <source>
        <strain evidence="2">Edinburgh</strain>
    </source>
</reference>
<sequence>VANASGAGEVPSSSAEDVFSSAERDLTVAVAKAYELLLERKSCLSVLEEEIKLCDDNSLRAKETATNMVSRVEEIKKETKGGELDVDGAVIEGLKKQVQDAKKTIEKYEHAVADTTFFVSNKRHAKKPCWVSRGNDNDVVRQVKRKHFYYLTLREEEEYTTPERKALTANSTKTSEELSTLNNKLLDTLRRGRVAKKNAETQMKKSGEALKKSLKELGEIERKLKAKKEKENLERVGDEVETIAAVRKEKPDGVTAESEPNITNAQKEPKITEIKDNQKGAEEEVTPPIEKEEKRAEEGAGMKSEEEEKRAEERTGMKGEEEEKRESVKAEKGDEEKRKELEILAAQERAKRAKNEQYRLAAEEWEKRVKEDLERLAAQERAKRAKHEQYRLAAEEWEKRVKEDLERLVTKERAKRAKEKEETTTAGSVAESNKDNDNMIGKQTTETPKKPNERLTPVSDAPRSRSLSPNHPKKKDGTDSPALVHSPLLLLLLCVLGCTLVC</sequence>
<feature type="compositionally biased region" description="Basic and acidic residues" evidence="1">
    <location>
        <begin position="289"/>
        <end position="340"/>
    </location>
</feature>
<evidence type="ECO:0000313" key="2">
    <source>
        <dbReference type="EMBL" id="ORC91102.1"/>
    </source>
</evidence>
<evidence type="ECO:0000256" key="1">
    <source>
        <dbReference type="SAM" id="MobiDB-lite"/>
    </source>
</evidence>
<name>A0A1X0P2F7_9TRYP</name>
<dbReference type="VEuPathDB" id="TriTrypDB:TM35_000061070"/>
<evidence type="ECO:0000313" key="3">
    <source>
        <dbReference type="Proteomes" id="UP000192257"/>
    </source>
</evidence>
<protein>
    <submittedName>
        <fullName evidence="2">Uncharacterized protein</fullName>
    </submittedName>
</protein>
<feature type="compositionally biased region" description="Basic and acidic residues" evidence="1">
    <location>
        <begin position="267"/>
        <end position="282"/>
    </location>
</feature>
<keyword evidence="3" id="KW-1185">Reference proteome</keyword>
<dbReference type="Proteomes" id="UP000192257">
    <property type="component" value="Unassembled WGS sequence"/>
</dbReference>
<feature type="compositionally biased region" description="Basic and acidic residues" evidence="1">
    <location>
        <begin position="408"/>
        <end position="423"/>
    </location>
</feature>
<feature type="region of interest" description="Disordered" evidence="1">
    <location>
        <begin position="244"/>
        <end position="340"/>
    </location>
</feature>
<dbReference type="GeneID" id="39982924"/>
<dbReference type="AlphaFoldDB" id="A0A1X0P2F7"/>
<dbReference type="RefSeq" id="XP_028885168.1">
    <property type="nucleotide sequence ID" value="XM_029023144.1"/>
</dbReference>
<feature type="non-terminal residue" evidence="2">
    <location>
        <position position="1"/>
    </location>
</feature>
<proteinExistence type="predicted"/>
<gene>
    <name evidence="2" type="ORF">TM35_000061070</name>
</gene>
<comment type="caution">
    <text evidence="2">The sequence shown here is derived from an EMBL/GenBank/DDBJ whole genome shotgun (WGS) entry which is preliminary data.</text>
</comment>
<dbReference type="EMBL" id="NBCO01000006">
    <property type="protein sequence ID" value="ORC91102.1"/>
    <property type="molecule type" value="Genomic_DNA"/>
</dbReference>
<feature type="region of interest" description="Disordered" evidence="1">
    <location>
        <begin position="1"/>
        <end position="21"/>
    </location>
</feature>
<organism evidence="2 3">
    <name type="scientific">Trypanosoma theileri</name>
    <dbReference type="NCBI Taxonomy" id="67003"/>
    <lineage>
        <taxon>Eukaryota</taxon>
        <taxon>Discoba</taxon>
        <taxon>Euglenozoa</taxon>
        <taxon>Kinetoplastea</taxon>
        <taxon>Metakinetoplastina</taxon>
        <taxon>Trypanosomatida</taxon>
        <taxon>Trypanosomatidae</taxon>
        <taxon>Trypanosoma</taxon>
    </lineage>
</organism>
<feature type="region of interest" description="Disordered" evidence="1">
    <location>
        <begin position="408"/>
        <end position="481"/>
    </location>
</feature>
<accession>A0A1X0P2F7</accession>